<dbReference type="GO" id="GO:0046872">
    <property type="term" value="F:metal ion binding"/>
    <property type="evidence" value="ECO:0007669"/>
    <property type="project" value="UniProtKB-KW"/>
</dbReference>
<evidence type="ECO:0000256" key="3">
    <source>
        <dbReference type="PIRSR" id="PIRSR607837-1"/>
    </source>
</evidence>
<evidence type="ECO:0000256" key="2">
    <source>
        <dbReference type="ARBA" id="ARBA00022723"/>
    </source>
</evidence>
<evidence type="ECO:0000256" key="1">
    <source>
        <dbReference type="ARBA" id="ARBA00008635"/>
    </source>
</evidence>
<proteinExistence type="inferred from homology"/>
<comment type="caution">
    <text evidence="4">The sequence shown here is derived from an EMBL/GenBank/DDBJ whole genome shotgun (WGS) entry which is preliminary data.</text>
</comment>
<name>A0A2T0RUP0_9RHOB</name>
<keyword evidence="5" id="KW-1185">Reference proteome</keyword>
<feature type="binding site" evidence="3">
    <location>
        <position position="141"/>
    </location>
    <ligand>
        <name>a divalent metal cation</name>
        <dbReference type="ChEBI" id="CHEBI:60240"/>
    </ligand>
</feature>
<evidence type="ECO:0000313" key="4">
    <source>
        <dbReference type="EMBL" id="PRY24858.1"/>
    </source>
</evidence>
<sequence length="167" mass="18478">MVSVEFVREMARYNEWQNTALGAAAAALDSDALTRDRGAFFGSILATLNHLLWADRLWMSRLAGWEAPAGSMTENLSLCPTLACWAGDRARADGRIRLWAQRLRPANLRGDLVWYSGLQGKDIVKPIATCVTHMFNHQTHHRGQVHAMLTAAGAETAATDLVFMPEE</sequence>
<feature type="binding site" evidence="3">
    <location>
        <position position="50"/>
    </location>
    <ligand>
        <name>a divalent metal cation</name>
        <dbReference type="ChEBI" id="CHEBI:60240"/>
    </ligand>
</feature>
<evidence type="ECO:0000313" key="5">
    <source>
        <dbReference type="Proteomes" id="UP000239480"/>
    </source>
</evidence>
<dbReference type="PANTHER" id="PTHR37302">
    <property type="entry name" value="SLR1116 PROTEIN"/>
    <property type="match status" value="1"/>
</dbReference>
<keyword evidence="2 3" id="KW-0479">Metal-binding</keyword>
<dbReference type="InterPro" id="IPR007837">
    <property type="entry name" value="DinB"/>
</dbReference>
<protein>
    <submittedName>
        <fullName evidence="4">Putative damage-inducible protein DinB</fullName>
    </submittedName>
</protein>
<dbReference type="AlphaFoldDB" id="A0A2T0RUP0"/>
<reference evidence="4 5" key="1">
    <citation type="submission" date="2018-03" db="EMBL/GenBank/DDBJ databases">
        <title>Genomic Encyclopedia of Archaeal and Bacterial Type Strains, Phase II (KMG-II): from individual species to whole genera.</title>
        <authorList>
            <person name="Goeker M."/>
        </authorList>
    </citation>
    <scope>NUCLEOTIDE SEQUENCE [LARGE SCALE GENOMIC DNA]</scope>
    <source>
        <strain evidence="4 5">DSM 29328</strain>
    </source>
</reference>
<feature type="binding site" evidence="3">
    <location>
        <position position="137"/>
    </location>
    <ligand>
        <name>a divalent metal cation</name>
        <dbReference type="ChEBI" id="CHEBI:60240"/>
    </ligand>
</feature>
<dbReference type="Gene3D" id="1.20.120.450">
    <property type="entry name" value="dinb family like domain"/>
    <property type="match status" value="1"/>
</dbReference>
<comment type="similarity">
    <text evidence="1">Belongs to the DinB family.</text>
</comment>
<dbReference type="EMBL" id="PVTD01000002">
    <property type="protein sequence ID" value="PRY24858.1"/>
    <property type="molecule type" value="Genomic_DNA"/>
</dbReference>
<dbReference type="PANTHER" id="PTHR37302:SF1">
    <property type="entry name" value="PROTEIN DINB"/>
    <property type="match status" value="1"/>
</dbReference>
<gene>
    <name evidence="4" type="ORF">CLV78_10229</name>
</gene>
<dbReference type="SUPFAM" id="SSF109854">
    <property type="entry name" value="DinB/YfiT-like putative metalloenzymes"/>
    <property type="match status" value="1"/>
</dbReference>
<dbReference type="InterPro" id="IPR034660">
    <property type="entry name" value="DinB/YfiT-like"/>
</dbReference>
<organism evidence="4 5">
    <name type="scientific">Aliiruegeria haliotis</name>
    <dbReference type="NCBI Taxonomy" id="1280846"/>
    <lineage>
        <taxon>Bacteria</taxon>
        <taxon>Pseudomonadati</taxon>
        <taxon>Pseudomonadota</taxon>
        <taxon>Alphaproteobacteria</taxon>
        <taxon>Rhodobacterales</taxon>
        <taxon>Roseobacteraceae</taxon>
        <taxon>Aliiruegeria</taxon>
    </lineage>
</organism>
<dbReference type="OrthoDB" id="9807509at2"/>
<dbReference type="Pfam" id="PF05163">
    <property type="entry name" value="DinB"/>
    <property type="match status" value="1"/>
</dbReference>
<accession>A0A2T0RUP0</accession>
<dbReference type="Proteomes" id="UP000239480">
    <property type="component" value="Unassembled WGS sequence"/>
</dbReference>